<evidence type="ECO:0000313" key="2">
    <source>
        <dbReference type="Proteomes" id="UP001279660"/>
    </source>
</evidence>
<gene>
    <name evidence="1" type="ORF">SIL82_13495</name>
</gene>
<sequence>MLIFAAPVLLGNADPAPPAQTIPAATPPAPAPIPPAVKAMLDAAIASNNDGEIVTVAKYARTAAPEAAKAIDAQVAAWKAAQEASKRERIEDAGIFDLWHGKAELGGYLTTGNTRDVGVSGAIALTRESVRWRHKVNLAADYKESGGLISREHFLAAYEPNFKFSPRAYVYGATQFESDRFLGYYDRYSASLGAGYSALRGGGLKLDLELGPAYRKTDFTDSTKENSVAARGSVDFAWKLSKAINFTQVASAYVQKINSTVSSTTALNAKLIGPLAAQLSYAVQYESTPPVGRVGTDTTSRAALVYSF</sequence>
<accession>A0ABU4PQ66</accession>
<dbReference type="EMBL" id="JAWXXV010000001">
    <property type="protein sequence ID" value="MDX5985268.1"/>
    <property type="molecule type" value="Genomic_DNA"/>
</dbReference>
<keyword evidence="2" id="KW-1185">Reference proteome</keyword>
<protein>
    <submittedName>
        <fullName evidence="1">DUF481 domain-containing protein</fullName>
    </submittedName>
</protein>
<comment type="caution">
    <text evidence="1">The sequence shown here is derived from an EMBL/GenBank/DDBJ whole genome shotgun (WGS) entry which is preliminary data.</text>
</comment>
<dbReference type="Pfam" id="PF04338">
    <property type="entry name" value="DUF481"/>
    <property type="match status" value="1"/>
</dbReference>
<dbReference type="InterPro" id="IPR007433">
    <property type="entry name" value="DUF481"/>
</dbReference>
<name>A0ABU4PQ66_9SPHN</name>
<evidence type="ECO:0000313" key="1">
    <source>
        <dbReference type="EMBL" id="MDX5985268.1"/>
    </source>
</evidence>
<reference evidence="1 2" key="1">
    <citation type="submission" date="2023-11" db="EMBL/GenBank/DDBJ databases">
        <title>MicrobeMod: A computational toolkit for identifying prokaryotic methylation and restriction-modification with nanopore sequencing.</title>
        <authorList>
            <person name="Crits-Christoph A."/>
            <person name="Kang S.C."/>
            <person name="Lee H."/>
            <person name="Ostrov N."/>
        </authorList>
    </citation>
    <scope>NUCLEOTIDE SEQUENCE [LARGE SCALE GENOMIC DNA]</scope>
    <source>
        <strain evidence="1 2">ATCC 14820</strain>
    </source>
</reference>
<dbReference type="Proteomes" id="UP001279660">
    <property type="component" value="Unassembled WGS sequence"/>
</dbReference>
<organism evidence="1 2">
    <name type="scientific">Sphingomonas echinoides</name>
    <dbReference type="NCBI Taxonomy" id="59803"/>
    <lineage>
        <taxon>Bacteria</taxon>
        <taxon>Pseudomonadati</taxon>
        <taxon>Pseudomonadota</taxon>
        <taxon>Alphaproteobacteria</taxon>
        <taxon>Sphingomonadales</taxon>
        <taxon>Sphingomonadaceae</taxon>
        <taxon>Sphingomonas</taxon>
    </lineage>
</organism>
<proteinExistence type="predicted"/>
<dbReference type="RefSeq" id="WP_319625158.1">
    <property type="nucleotide sequence ID" value="NZ_JAWXXV010000001.1"/>
</dbReference>